<sequence>MLFGFFQASTDADDDIATGTYADGMIEVMRSDPSAGSRERSQAFRRRHERDYGAVRTAGQTGAGMVA</sequence>
<evidence type="ECO:0000256" key="1">
    <source>
        <dbReference type="SAM" id="MobiDB-lite"/>
    </source>
</evidence>
<evidence type="ECO:0000313" key="2">
    <source>
        <dbReference type="EMBL" id="MCJ8147591.1"/>
    </source>
</evidence>
<dbReference type="RefSeq" id="WP_241595672.1">
    <property type="nucleotide sequence ID" value="NZ_JAKVIN010000001.1"/>
</dbReference>
<dbReference type="Proteomes" id="UP001201844">
    <property type="component" value="Unassembled WGS sequence"/>
</dbReference>
<dbReference type="EMBL" id="JAKVIN010000001">
    <property type="protein sequence ID" value="MCJ8147591.1"/>
    <property type="molecule type" value="Genomic_DNA"/>
</dbReference>
<gene>
    <name evidence="2" type="ORF">MKI86_00375</name>
</gene>
<proteinExistence type="predicted"/>
<feature type="region of interest" description="Disordered" evidence="1">
    <location>
        <begin position="31"/>
        <end position="67"/>
    </location>
</feature>
<comment type="caution">
    <text evidence="2">The sequence shown here is derived from an EMBL/GenBank/DDBJ whole genome shotgun (WGS) entry which is preliminary data.</text>
</comment>
<name>A0ABT0CG56_9HYPH</name>
<protein>
    <submittedName>
        <fullName evidence="2">Uncharacterized protein</fullName>
    </submittedName>
</protein>
<accession>A0ABT0CG56</accession>
<reference evidence="2 3" key="1">
    <citation type="submission" date="2022-02" db="EMBL/GenBank/DDBJ databases">
        <title>Shinella B3.7 sp. nov., isolated from Sediment (Zhairuo Island).</title>
        <authorList>
            <person name="Chen G."/>
        </authorList>
    </citation>
    <scope>NUCLEOTIDE SEQUENCE [LARGE SCALE GENOMIC DNA]</scope>
    <source>
        <strain evidence="2 3">B3.7</strain>
    </source>
</reference>
<evidence type="ECO:0000313" key="3">
    <source>
        <dbReference type="Proteomes" id="UP001201844"/>
    </source>
</evidence>
<organism evidence="2 3">
    <name type="scientific">Shinella sedimenti</name>
    <dbReference type="NCBI Taxonomy" id="2919913"/>
    <lineage>
        <taxon>Bacteria</taxon>
        <taxon>Pseudomonadati</taxon>
        <taxon>Pseudomonadota</taxon>
        <taxon>Alphaproteobacteria</taxon>
        <taxon>Hyphomicrobiales</taxon>
        <taxon>Rhizobiaceae</taxon>
        <taxon>Shinella</taxon>
    </lineage>
</organism>
<keyword evidence="3" id="KW-1185">Reference proteome</keyword>